<feature type="transmembrane region" description="Helical" evidence="1">
    <location>
        <begin position="36"/>
        <end position="54"/>
    </location>
</feature>
<keyword evidence="2" id="KW-0614">Plasmid</keyword>
<proteinExistence type="predicted"/>
<dbReference type="RefSeq" id="WP_170302018.1">
    <property type="nucleotide sequence ID" value="NZ_CP062806.1"/>
</dbReference>
<dbReference type="EMBL" id="CP062806">
    <property type="protein sequence ID" value="QOT82086.1"/>
    <property type="molecule type" value="Genomic_DNA"/>
</dbReference>
<gene>
    <name evidence="2" type="ORF">F7R26_038035</name>
</gene>
<reference evidence="2 3" key="1">
    <citation type="submission" date="2020-10" db="EMBL/GenBank/DDBJ databases">
        <title>Complete genome sequence of Cupriavidus basilensis CCUG 49340T.</title>
        <authorList>
            <person name="Salva-Serra F."/>
            <person name="Donoso R.A."/>
            <person name="Cho K.H."/>
            <person name="Yoo J.A."/>
            <person name="Lee K."/>
            <person name="Yoon S.-H."/>
            <person name="Perez-Pantoja D."/>
            <person name="Moore E.R.B."/>
        </authorList>
    </citation>
    <scope>NUCLEOTIDE SEQUENCE [LARGE SCALE GENOMIC DNA]</scope>
    <source>
        <strain evidence="3">CCUG 49340</strain>
        <plasmid evidence="2 3">pRK1-2</plasmid>
    </source>
</reference>
<name>A0A7M2HAT5_9BURK</name>
<evidence type="ECO:0000313" key="2">
    <source>
        <dbReference type="EMBL" id="QOT82086.1"/>
    </source>
</evidence>
<keyword evidence="1" id="KW-0812">Transmembrane</keyword>
<keyword evidence="1" id="KW-0472">Membrane</keyword>
<evidence type="ECO:0000313" key="3">
    <source>
        <dbReference type="Proteomes" id="UP000397656"/>
    </source>
</evidence>
<protein>
    <submittedName>
        <fullName evidence="2">Uncharacterized protein</fullName>
    </submittedName>
</protein>
<dbReference type="Proteomes" id="UP000397656">
    <property type="component" value="Plasmid pRK1-2"/>
</dbReference>
<accession>A0A7M2HAT5</accession>
<organism evidence="2 3">
    <name type="scientific">Cupriavidus basilensis</name>
    <dbReference type="NCBI Taxonomy" id="68895"/>
    <lineage>
        <taxon>Bacteria</taxon>
        <taxon>Pseudomonadati</taxon>
        <taxon>Pseudomonadota</taxon>
        <taxon>Betaproteobacteria</taxon>
        <taxon>Burkholderiales</taxon>
        <taxon>Burkholderiaceae</taxon>
        <taxon>Cupriavidus</taxon>
    </lineage>
</organism>
<evidence type="ECO:0000256" key="1">
    <source>
        <dbReference type="SAM" id="Phobius"/>
    </source>
</evidence>
<dbReference type="GeneID" id="98406774"/>
<keyword evidence="1" id="KW-1133">Transmembrane helix</keyword>
<sequence>MKILAHSHTSIVDQAAGAVVRSATNHTVGALMRGHGLVGVIVIAIVLILGVWAVKQLF</sequence>
<dbReference type="AlphaFoldDB" id="A0A7M2HAT5"/>
<geneLocation type="plasmid" evidence="2 3">
    <name>pRK1-2</name>
</geneLocation>